<feature type="transmembrane region" description="Helical" evidence="1">
    <location>
        <begin position="28"/>
        <end position="50"/>
    </location>
</feature>
<feature type="transmembrane region" description="Helical" evidence="1">
    <location>
        <begin position="251"/>
        <end position="275"/>
    </location>
</feature>
<feature type="domain" description="DUF112" evidence="2">
    <location>
        <begin position="18"/>
        <end position="436"/>
    </location>
</feature>
<evidence type="ECO:0000256" key="1">
    <source>
        <dbReference type="SAM" id="Phobius"/>
    </source>
</evidence>
<comment type="caution">
    <text evidence="3">The sequence shown here is derived from an EMBL/GenBank/DDBJ whole genome shotgun (WGS) entry which is preliminary data.</text>
</comment>
<dbReference type="Proteomes" id="UP001560019">
    <property type="component" value="Unassembled WGS sequence"/>
</dbReference>
<accession>A0ABV3XUH8</accession>
<feature type="transmembrane region" description="Helical" evidence="1">
    <location>
        <begin position="144"/>
        <end position="161"/>
    </location>
</feature>
<feature type="transmembrane region" description="Helical" evidence="1">
    <location>
        <begin position="464"/>
        <end position="481"/>
    </location>
</feature>
<keyword evidence="1" id="KW-0472">Membrane</keyword>
<dbReference type="RefSeq" id="WP_125406922.1">
    <property type="nucleotide sequence ID" value="NZ_JBEHHI010000002.1"/>
</dbReference>
<feature type="transmembrane region" description="Helical" evidence="1">
    <location>
        <begin position="192"/>
        <end position="213"/>
    </location>
</feature>
<evidence type="ECO:0000313" key="4">
    <source>
        <dbReference type="Proteomes" id="UP001560019"/>
    </source>
</evidence>
<feature type="transmembrane region" description="Helical" evidence="1">
    <location>
        <begin position="106"/>
        <end position="132"/>
    </location>
</feature>
<dbReference type="PANTHER" id="PTHR35342:SF5">
    <property type="entry name" value="TRICARBOXYLIC TRANSPORT PROTEIN"/>
    <property type="match status" value="1"/>
</dbReference>
<keyword evidence="1" id="KW-0812">Transmembrane</keyword>
<gene>
    <name evidence="3" type="ORF">Ga0609869_002076</name>
</gene>
<feature type="transmembrane region" description="Helical" evidence="1">
    <location>
        <begin position="352"/>
        <end position="375"/>
    </location>
</feature>
<dbReference type="InterPro" id="IPR002823">
    <property type="entry name" value="DUF112_TM"/>
</dbReference>
<sequence>MEALLAGAALLADPMAIAALVGGVLLGVVIGVLPGLGPAVGVSLALPLTIGMDQVPAITLLLGIYAGSIYGGSVTAILINTPGTPSSAASCLDGYPMARKGRVGEALGIAALASVAGGILSLLILAFAAPTIAQWALNFGPAEMLALVLFSLTCIASVSAGNQLKGLLAALFGLFLAVVGQDVFSGEVRFDFGVFELAAGLSLVPLLVGLFALSEVFWRMGDPARSAGTGALPSGFAFPRLGMVRRLAPTILKSGVIGTLIGVLPGVGPTAASFVSYAEARRASKTPEDFGKGAPEGLAASEAANNAVTGGALVPTLALGVPGDPITAIMLGALVIQDIVPGPRLFTQHADLVAALLLGLLIINLLMLPIAKYFAFLWRRLLSLPDALLMAGVVILIGVGIFTLNNSVLDLVTALVAGLVGYALRRAGYPLAPIIIGFVLGKLLEQNLRMGLIVFQGDWTRFAASPIAAGFLALTLGFLLWPPARRLWRKRSTKGTD</sequence>
<feature type="transmembrane region" description="Helical" evidence="1">
    <location>
        <begin position="387"/>
        <end position="420"/>
    </location>
</feature>
<organism evidence="3 4">
    <name type="scientific">Rhodovulum iodosum</name>
    <dbReference type="NCBI Taxonomy" id="68291"/>
    <lineage>
        <taxon>Bacteria</taxon>
        <taxon>Pseudomonadati</taxon>
        <taxon>Pseudomonadota</taxon>
        <taxon>Alphaproteobacteria</taxon>
        <taxon>Rhodobacterales</taxon>
        <taxon>Paracoccaceae</taxon>
        <taxon>Rhodovulum</taxon>
    </lineage>
</organism>
<proteinExistence type="predicted"/>
<feature type="transmembrane region" description="Helical" evidence="1">
    <location>
        <begin position="167"/>
        <end position="185"/>
    </location>
</feature>
<evidence type="ECO:0000313" key="3">
    <source>
        <dbReference type="EMBL" id="MEX5728723.1"/>
    </source>
</evidence>
<name>A0ABV3XUH8_9RHOB</name>
<dbReference type="Pfam" id="PF01970">
    <property type="entry name" value="TctA"/>
    <property type="match status" value="1"/>
</dbReference>
<dbReference type="PANTHER" id="PTHR35342">
    <property type="entry name" value="TRICARBOXYLIC TRANSPORT PROTEIN"/>
    <property type="match status" value="1"/>
</dbReference>
<keyword evidence="1" id="KW-1133">Transmembrane helix</keyword>
<dbReference type="EMBL" id="JBEHHI010000002">
    <property type="protein sequence ID" value="MEX5728723.1"/>
    <property type="molecule type" value="Genomic_DNA"/>
</dbReference>
<feature type="transmembrane region" description="Helical" evidence="1">
    <location>
        <begin position="427"/>
        <end position="444"/>
    </location>
</feature>
<reference evidence="3 4" key="1">
    <citation type="submission" date="2024-06" db="EMBL/GenBank/DDBJ databases">
        <title>Genome of Rhodovulum iodosum, a marine photoferrotroph.</title>
        <authorList>
            <person name="Bianchini G."/>
            <person name="Nikeleit V."/>
            <person name="Kappler A."/>
            <person name="Bryce C."/>
            <person name="Sanchez-Baracaldo P."/>
        </authorList>
    </citation>
    <scope>NUCLEOTIDE SEQUENCE [LARGE SCALE GENOMIC DNA]</scope>
    <source>
        <strain evidence="3 4">UT/N1</strain>
    </source>
</reference>
<protein>
    <submittedName>
        <fullName evidence="3">Tricarboxylic transport membrane protein</fullName>
    </submittedName>
</protein>
<keyword evidence="4" id="KW-1185">Reference proteome</keyword>
<feature type="transmembrane region" description="Helical" evidence="1">
    <location>
        <begin position="57"/>
        <end position="79"/>
    </location>
</feature>
<evidence type="ECO:0000259" key="2">
    <source>
        <dbReference type="Pfam" id="PF01970"/>
    </source>
</evidence>